<dbReference type="Proteomes" id="UP000275024">
    <property type="component" value="Unassembled WGS sequence"/>
</dbReference>
<organism evidence="2 5">
    <name type="scientific">Streptomyces radicis</name>
    <dbReference type="NCBI Taxonomy" id="1750517"/>
    <lineage>
        <taxon>Bacteria</taxon>
        <taxon>Bacillati</taxon>
        <taxon>Actinomycetota</taxon>
        <taxon>Actinomycetes</taxon>
        <taxon>Kitasatosporales</taxon>
        <taxon>Streptomycetaceae</taxon>
        <taxon>Streptomyces</taxon>
    </lineage>
</organism>
<dbReference type="InterPro" id="IPR015330">
    <property type="entry name" value="DNA_primase/pol_bifunc_N"/>
</dbReference>
<evidence type="ECO:0000313" key="3">
    <source>
        <dbReference type="EMBL" id="RKN19273.1"/>
    </source>
</evidence>
<dbReference type="EMBL" id="RBDY01000017">
    <property type="protein sequence ID" value="RKN19273.1"/>
    <property type="molecule type" value="Genomic_DNA"/>
</dbReference>
<protein>
    <submittedName>
        <fullName evidence="2">DNA primase</fullName>
    </submittedName>
</protein>
<evidence type="ECO:0000313" key="2">
    <source>
        <dbReference type="EMBL" id="RKN06648.1"/>
    </source>
</evidence>
<gene>
    <name evidence="3" type="ORF">D7318_20730</name>
    <name evidence="2" type="ORF">D7319_21265</name>
</gene>
<dbReference type="Pfam" id="PF09250">
    <property type="entry name" value="Prim-Pol"/>
    <property type="match status" value="1"/>
</dbReference>
<dbReference type="OrthoDB" id="3852216at2"/>
<keyword evidence="4" id="KW-1185">Reference proteome</keyword>
<evidence type="ECO:0000259" key="1">
    <source>
        <dbReference type="SMART" id="SM00943"/>
    </source>
</evidence>
<evidence type="ECO:0000313" key="4">
    <source>
        <dbReference type="Proteomes" id="UP000268652"/>
    </source>
</evidence>
<dbReference type="AlphaFoldDB" id="A0A3A9W0G4"/>
<accession>A0A3A9W0G4</accession>
<feature type="domain" description="DNA primase/polymerase bifunctional N-terminal" evidence="1">
    <location>
        <begin position="26"/>
        <end position="209"/>
    </location>
</feature>
<dbReference type="SMART" id="SM00943">
    <property type="entry name" value="Prim-Pol"/>
    <property type="match status" value="1"/>
</dbReference>
<comment type="caution">
    <text evidence="2">The sequence shown here is derived from an EMBL/GenBank/DDBJ whole genome shotgun (WGS) entry which is preliminary data.</text>
</comment>
<dbReference type="EMBL" id="RBDX01000019">
    <property type="protein sequence ID" value="RKN06648.1"/>
    <property type="molecule type" value="Genomic_DNA"/>
</dbReference>
<sequence length="222" mass="23244">MGFGIAGMRELRRPGRTGRALLPIALAEYTGLWGWDVLPGARVGRAADGRTACSCGSARCPSPGAHPLAPGRPIPGGTAWEQVLHRWDRTPDATVLLPTGGSFDVLDVPATAGRGALLRLERLGVPVGPVALAPHGRAWFLVAPGAAAELPELLYRTGWDGALLDLRALGAGHHITAPPCDHGGRGAVRWLRAPSLETAAAPPRARLLLGTLAYACHRAWLS</sequence>
<proteinExistence type="predicted"/>
<dbReference type="RefSeq" id="WP_120698623.1">
    <property type="nucleotide sequence ID" value="NZ_RBDX01000019.1"/>
</dbReference>
<reference evidence="4 5" key="1">
    <citation type="submission" date="2018-09" db="EMBL/GenBank/DDBJ databases">
        <title>Streptomyces sp. nov. DS1-2, an endophytic actinomycete isolated from roots of Dendrobium scabrilingue.</title>
        <authorList>
            <person name="Kuncharoen N."/>
            <person name="Kudo T."/>
            <person name="Ohkuma M."/>
            <person name="Yuki M."/>
            <person name="Tanasupawat S."/>
        </authorList>
    </citation>
    <scope>NUCLEOTIDE SEQUENCE [LARGE SCALE GENOMIC DNA]</scope>
    <source>
        <strain evidence="2 5">AZ1-7</strain>
        <strain evidence="3 4">DS1-2</strain>
    </source>
</reference>
<dbReference type="Proteomes" id="UP000268652">
    <property type="component" value="Unassembled WGS sequence"/>
</dbReference>
<name>A0A3A9W0G4_9ACTN</name>
<evidence type="ECO:0000313" key="5">
    <source>
        <dbReference type="Proteomes" id="UP000275024"/>
    </source>
</evidence>